<keyword evidence="4" id="KW-1185">Reference proteome</keyword>
<name>A0A0A1TWC5_ENTIV</name>
<sequence>MGARQTRYQRRSERRSFRKIEVCHSTSKMPHISWEDPILSTSSTHMLCTHHNDQISIDFTHYATEGVIQPLGLSQMLLDLGIHDVETLDALWVAYMFSAKDFTITAVEFRKCLERFGATSLEKFKKMIPKNQLEDKDIARKLFVYAFECNTGYRQTRIEKIDAIYLLELFFGKENPQVIRFIQFLNLESTKKLTKDDWNNLYDFIQTVDYELLNYDDSGNSSWPLVFDTYVEYTKQHTLSN</sequence>
<dbReference type="Pfam" id="PF03556">
    <property type="entry name" value="Cullin_binding"/>
    <property type="match status" value="1"/>
</dbReference>
<dbReference type="PROSITE" id="PS51229">
    <property type="entry name" value="DCUN1"/>
    <property type="match status" value="1"/>
</dbReference>
<dbReference type="GeneID" id="14883952"/>
<dbReference type="OMA" id="THYATEG"/>
<dbReference type="RefSeq" id="XP_004184325.1">
    <property type="nucleotide sequence ID" value="XM_004184277.1"/>
</dbReference>
<evidence type="ECO:0000313" key="3">
    <source>
        <dbReference type="EMBL" id="ELP84979.1"/>
    </source>
</evidence>
<dbReference type="InterPro" id="IPR005176">
    <property type="entry name" value="PONY_dom"/>
</dbReference>
<comment type="function">
    <text evidence="1">Neddylation of cullins play an essential role in the regulation of SCF-type complexes activity.</text>
</comment>
<protein>
    <recommendedName>
        <fullName evidence="1">Defective in cullin neddylation protein</fullName>
    </recommendedName>
</protein>
<organism evidence="3 4">
    <name type="scientific">Entamoeba invadens IP1</name>
    <dbReference type="NCBI Taxonomy" id="370355"/>
    <lineage>
        <taxon>Eukaryota</taxon>
        <taxon>Amoebozoa</taxon>
        <taxon>Evosea</taxon>
        <taxon>Archamoebae</taxon>
        <taxon>Mastigamoebida</taxon>
        <taxon>Entamoebidae</taxon>
        <taxon>Entamoeba</taxon>
    </lineage>
</organism>
<dbReference type="GO" id="GO:0000151">
    <property type="term" value="C:ubiquitin ligase complex"/>
    <property type="evidence" value="ECO:0007669"/>
    <property type="project" value="TreeGrafter"/>
</dbReference>
<accession>A0A0A1TWC5</accession>
<dbReference type="EMBL" id="KB207092">
    <property type="protein sequence ID" value="ELP84979.1"/>
    <property type="molecule type" value="Genomic_DNA"/>
</dbReference>
<dbReference type="GO" id="GO:0032182">
    <property type="term" value="F:ubiquitin-like protein binding"/>
    <property type="evidence" value="ECO:0007669"/>
    <property type="project" value="TreeGrafter"/>
</dbReference>
<dbReference type="OrthoDB" id="286637at2759"/>
<dbReference type="PANTHER" id="PTHR12281">
    <property type="entry name" value="RP42 RELATED"/>
    <property type="match status" value="1"/>
</dbReference>
<dbReference type="GO" id="GO:0031624">
    <property type="term" value="F:ubiquitin conjugating enzyme binding"/>
    <property type="evidence" value="ECO:0007669"/>
    <property type="project" value="TreeGrafter"/>
</dbReference>
<feature type="domain" description="DCUN1" evidence="2">
    <location>
        <begin position="50"/>
        <end position="235"/>
    </location>
</feature>
<dbReference type="AlphaFoldDB" id="A0A0A1TWC5"/>
<dbReference type="Gene3D" id="1.10.238.10">
    <property type="entry name" value="EF-hand"/>
    <property type="match status" value="1"/>
</dbReference>
<dbReference type="Gene3D" id="1.10.238.200">
    <property type="entry name" value="Cullin, PONY binding domain"/>
    <property type="match status" value="1"/>
</dbReference>
<dbReference type="GO" id="GO:0097602">
    <property type="term" value="F:cullin family protein binding"/>
    <property type="evidence" value="ECO:0007669"/>
    <property type="project" value="TreeGrafter"/>
</dbReference>
<dbReference type="PANTHER" id="PTHR12281:SF12">
    <property type="entry name" value="DEFECTIVE IN CULLIN NEDDYLATION PROTEIN"/>
    <property type="match status" value="1"/>
</dbReference>
<evidence type="ECO:0000313" key="4">
    <source>
        <dbReference type="Proteomes" id="UP000014680"/>
    </source>
</evidence>
<evidence type="ECO:0000259" key="2">
    <source>
        <dbReference type="PROSITE" id="PS51229"/>
    </source>
</evidence>
<dbReference type="GO" id="GO:0045116">
    <property type="term" value="P:protein neddylation"/>
    <property type="evidence" value="ECO:0007669"/>
    <property type="project" value="TreeGrafter"/>
</dbReference>
<dbReference type="KEGG" id="eiv:EIN_310120"/>
<dbReference type="Proteomes" id="UP000014680">
    <property type="component" value="Unassembled WGS sequence"/>
</dbReference>
<gene>
    <name evidence="3" type="ORF">EIN_310120</name>
</gene>
<proteinExistence type="predicted"/>
<dbReference type="InterPro" id="IPR014764">
    <property type="entry name" value="DCN-prot"/>
</dbReference>
<dbReference type="InterPro" id="IPR042460">
    <property type="entry name" value="DCN1-like_PONY"/>
</dbReference>
<evidence type="ECO:0000256" key="1">
    <source>
        <dbReference type="RuleBase" id="RU410713"/>
    </source>
</evidence>
<dbReference type="VEuPathDB" id="AmoebaDB:EIN_310120"/>
<reference evidence="3 4" key="1">
    <citation type="submission" date="2012-10" db="EMBL/GenBank/DDBJ databases">
        <authorList>
            <person name="Zafar N."/>
            <person name="Inman J."/>
            <person name="Hall N."/>
            <person name="Lorenzi H."/>
            <person name="Caler E."/>
        </authorList>
    </citation>
    <scope>NUCLEOTIDE SEQUENCE [LARGE SCALE GENOMIC DNA]</scope>
    <source>
        <strain evidence="3 4">IP1</strain>
    </source>
</reference>